<protein>
    <submittedName>
        <fullName evidence="1">Uncharacterized protein</fullName>
    </submittedName>
</protein>
<dbReference type="Proteomes" id="UP001353858">
    <property type="component" value="Unassembled WGS sequence"/>
</dbReference>
<reference evidence="2" key="1">
    <citation type="submission" date="2023-01" db="EMBL/GenBank/DDBJ databases">
        <title>Key to firefly adult light organ development and bioluminescence: homeobox transcription factors regulate luciferase expression and transportation to peroxisome.</title>
        <authorList>
            <person name="Fu X."/>
        </authorList>
    </citation>
    <scope>NUCLEOTIDE SEQUENCE [LARGE SCALE GENOMIC DNA]</scope>
</reference>
<comment type="caution">
    <text evidence="1">The sequence shown here is derived from an EMBL/GenBank/DDBJ whole genome shotgun (WGS) entry which is preliminary data.</text>
</comment>
<evidence type="ECO:0000313" key="1">
    <source>
        <dbReference type="EMBL" id="KAK4882191.1"/>
    </source>
</evidence>
<dbReference type="AlphaFoldDB" id="A0AAN7PH48"/>
<accession>A0AAN7PH48</accession>
<keyword evidence="2" id="KW-1185">Reference proteome</keyword>
<dbReference type="EMBL" id="JARPUR010000002">
    <property type="protein sequence ID" value="KAK4882191.1"/>
    <property type="molecule type" value="Genomic_DNA"/>
</dbReference>
<name>A0AAN7PH48_9COLE</name>
<organism evidence="1 2">
    <name type="scientific">Aquatica leii</name>
    <dbReference type="NCBI Taxonomy" id="1421715"/>
    <lineage>
        <taxon>Eukaryota</taxon>
        <taxon>Metazoa</taxon>
        <taxon>Ecdysozoa</taxon>
        <taxon>Arthropoda</taxon>
        <taxon>Hexapoda</taxon>
        <taxon>Insecta</taxon>
        <taxon>Pterygota</taxon>
        <taxon>Neoptera</taxon>
        <taxon>Endopterygota</taxon>
        <taxon>Coleoptera</taxon>
        <taxon>Polyphaga</taxon>
        <taxon>Elateriformia</taxon>
        <taxon>Elateroidea</taxon>
        <taxon>Lampyridae</taxon>
        <taxon>Luciolinae</taxon>
        <taxon>Aquatica</taxon>
    </lineage>
</organism>
<proteinExistence type="predicted"/>
<sequence>MYKDWEEKLLAIPDCDDLPQSLPATVMPVSSVQQITDAGVLPVSLSQQAIDAVILPAFLSSACEDIEGSNLLIQENPKVVEDSKMQIVSEVSIASGSGVKDTQETLLPINSTTKKWDTWTPTSLRSRKSLVLRKQPRRELSKKDILNGKYDALADERQKLIAFQLTVSEVV</sequence>
<gene>
    <name evidence="1" type="ORF">RN001_005510</name>
</gene>
<evidence type="ECO:0000313" key="2">
    <source>
        <dbReference type="Proteomes" id="UP001353858"/>
    </source>
</evidence>